<dbReference type="EMBL" id="CP104013">
    <property type="protein sequence ID" value="UYP46077.1"/>
    <property type="molecule type" value="Genomic_DNA"/>
</dbReference>
<evidence type="ECO:0000313" key="8">
    <source>
        <dbReference type="EMBL" id="UYP46077.1"/>
    </source>
</evidence>
<dbReference type="InterPro" id="IPR014790">
    <property type="entry name" value="MutL_C"/>
</dbReference>
<dbReference type="PANTHER" id="PTHR10073">
    <property type="entry name" value="DNA MISMATCH REPAIR PROTEIN MLH, PMS, MUTL"/>
    <property type="match status" value="1"/>
</dbReference>
<accession>A0ABY6HT74</accession>
<feature type="domain" description="DNA mismatch repair protein S5" evidence="7">
    <location>
        <begin position="222"/>
        <end position="340"/>
    </location>
</feature>
<dbReference type="InterPro" id="IPR038973">
    <property type="entry name" value="MutL/Mlh/Pms-like"/>
</dbReference>
<dbReference type="InterPro" id="IPR036890">
    <property type="entry name" value="HATPase_C_sf"/>
</dbReference>
<dbReference type="InterPro" id="IPR014721">
    <property type="entry name" value="Ribsml_uS5_D2-typ_fold_subgr"/>
</dbReference>
<comment type="function">
    <text evidence="4">This protein is involved in the repair of mismatches in DNA. It is required for dam-dependent methyl-directed DNA mismatch repair. May act as a 'molecular matchmaker', a protein that promotes the formation of a stable complex between two or more DNA-binding proteins in an ATP-dependent manner without itself being part of a final effector complex.</text>
</comment>
<keyword evidence="3 4" id="KW-0234">DNA repair</keyword>
<dbReference type="InterPro" id="IPR013507">
    <property type="entry name" value="DNA_mismatch_S5_2-like"/>
</dbReference>
<dbReference type="SUPFAM" id="SSF118116">
    <property type="entry name" value="DNA mismatch repair protein MutL"/>
    <property type="match status" value="1"/>
</dbReference>
<dbReference type="CDD" id="cd00782">
    <property type="entry name" value="MutL_Trans"/>
    <property type="match status" value="1"/>
</dbReference>
<sequence length="675" mass="75895">MPKIKLISGYEKIAAGEVIERPASVVKELIENSLDAHATQIFITIEKAGKQLIQIEDNGCGIPEEDLDVAFLSHTSSKIESADDLDQLTTLGFRGEALASIAAVSQIEIISRPLNQEYAVELCMEGSADVRKGVCGGPVGTTLKVKNLFFNLPVRQKFMRSDRIEMGHISDVVCRYALAYPLVHFKLLHNGLSLTNSPAWVASQNQSIIPSLLPLEAFGHAIQSIYGKKVLDQMIPIDFQDNMVRVYGFIGKPGIARSDRTAASLFVNDRLVTNNSIASIMETAFKDYLMRQKYPFYVLFLHLAPDQVDFNVHPSKKVVHFLNEREFFANLEMIVVQLVKEHVKADLISSNQEKSAKSRRGMDSSMDYWTPSAPSSRKTMKKVSPNTPQTSKPSRSGTSSSPSISEKSAVSQKKSSPVLKIPKDPQQTLSPRKSSIKAIQTHFKTPKKKSDISSHPFASSVEKKSSTLRSPTISVQQLPPLSLLNSGIQGGKNYLVFQNEEELIIIDQHAAHERINYEKVQQMFEQEKITVQTLLTPMKIEVAPNEVDFVKDAIPDIKKFGFELEFFGGTSFIIRTIPALLKQEKRSESLITDMCLEIIHKGKESSFSIIKREMMQYMACHMSITAGDEIWSEERIRRLIKKLDETENPHHCAHGRPTYIKISYQDLDKWFHRIT</sequence>
<dbReference type="Gene3D" id="3.30.1370.100">
    <property type="entry name" value="MutL, C-terminal domain, regulatory subdomain"/>
    <property type="match status" value="1"/>
</dbReference>
<evidence type="ECO:0000256" key="2">
    <source>
        <dbReference type="ARBA" id="ARBA00022763"/>
    </source>
</evidence>
<dbReference type="InterPro" id="IPR020667">
    <property type="entry name" value="DNA_mismatch_repair_MutL"/>
</dbReference>
<dbReference type="Pfam" id="PF13589">
    <property type="entry name" value="HATPase_c_3"/>
    <property type="match status" value="1"/>
</dbReference>
<dbReference type="InterPro" id="IPR002099">
    <property type="entry name" value="MutL/Mlh/PMS"/>
</dbReference>
<dbReference type="InterPro" id="IPR042121">
    <property type="entry name" value="MutL_C_regsub"/>
</dbReference>
<dbReference type="PANTHER" id="PTHR10073:SF12">
    <property type="entry name" value="DNA MISMATCH REPAIR PROTEIN MLH1"/>
    <property type="match status" value="1"/>
</dbReference>
<gene>
    <name evidence="4" type="primary">mutL</name>
    <name evidence="8" type="ORF">NEF87_002362</name>
</gene>
<dbReference type="InterPro" id="IPR020568">
    <property type="entry name" value="Ribosomal_Su5_D2-typ_SF"/>
</dbReference>
<dbReference type="InterPro" id="IPR037198">
    <property type="entry name" value="MutL_C_sf"/>
</dbReference>
<dbReference type="SMART" id="SM01340">
    <property type="entry name" value="DNA_mis_repair"/>
    <property type="match status" value="1"/>
</dbReference>
<evidence type="ECO:0000256" key="3">
    <source>
        <dbReference type="ARBA" id="ARBA00023204"/>
    </source>
</evidence>
<dbReference type="Gene3D" id="3.30.565.10">
    <property type="entry name" value="Histidine kinase-like ATPase, C-terminal domain"/>
    <property type="match status" value="1"/>
</dbReference>
<dbReference type="InterPro" id="IPR042120">
    <property type="entry name" value="MutL_C_dimsub"/>
</dbReference>
<dbReference type="PROSITE" id="PS00058">
    <property type="entry name" value="DNA_MISMATCH_REPAIR_1"/>
    <property type="match status" value="1"/>
</dbReference>
<evidence type="ECO:0000256" key="5">
    <source>
        <dbReference type="SAM" id="MobiDB-lite"/>
    </source>
</evidence>
<keyword evidence="2 4" id="KW-0227">DNA damage</keyword>
<dbReference type="CDD" id="cd16926">
    <property type="entry name" value="HATPase_MutL-MLH-PMS-like"/>
    <property type="match status" value="1"/>
</dbReference>
<evidence type="ECO:0000256" key="4">
    <source>
        <dbReference type="HAMAP-Rule" id="MF_00149"/>
    </source>
</evidence>
<feature type="region of interest" description="Disordered" evidence="5">
    <location>
        <begin position="350"/>
        <end position="472"/>
    </location>
</feature>
<evidence type="ECO:0000259" key="7">
    <source>
        <dbReference type="SMART" id="SM01340"/>
    </source>
</evidence>
<dbReference type="Pfam" id="PF01119">
    <property type="entry name" value="DNA_mis_repair"/>
    <property type="match status" value="1"/>
</dbReference>
<dbReference type="Pfam" id="PF08676">
    <property type="entry name" value="MutL_C"/>
    <property type="match status" value="1"/>
</dbReference>
<dbReference type="Proteomes" id="UP001208689">
    <property type="component" value="Chromosome"/>
</dbReference>
<organism evidence="8 9">
    <name type="scientific">Candidatus Lokiarchaeum ossiferum</name>
    <dbReference type="NCBI Taxonomy" id="2951803"/>
    <lineage>
        <taxon>Archaea</taxon>
        <taxon>Promethearchaeati</taxon>
        <taxon>Promethearchaeota</taxon>
        <taxon>Promethearchaeia</taxon>
        <taxon>Promethearchaeales</taxon>
        <taxon>Promethearchaeaceae</taxon>
        <taxon>Candidatus Lokiarchaeum</taxon>
    </lineage>
</organism>
<feature type="compositionally biased region" description="Low complexity" evidence="5">
    <location>
        <begin position="391"/>
        <end position="411"/>
    </location>
</feature>
<name>A0ABY6HT74_9ARCH</name>
<feature type="domain" description="MutL C-terminal dimerisation" evidence="6">
    <location>
        <begin position="486"/>
        <end position="630"/>
    </location>
</feature>
<dbReference type="SUPFAM" id="SSF54211">
    <property type="entry name" value="Ribosomal protein S5 domain 2-like"/>
    <property type="match status" value="1"/>
</dbReference>
<evidence type="ECO:0000256" key="1">
    <source>
        <dbReference type="ARBA" id="ARBA00006082"/>
    </source>
</evidence>
<dbReference type="Gene3D" id="3.30.230.10">
    <property type="match status" value="1"/>
</dbReference>
<dbReference type="InterPro" id="IPR014762">
    <property type="entry name" value="DNA_mismatch_repair_CS"/>
</dbReference>
<evidence type="ECO:0000313" key="9">
    <source>
        <dbReference type="Proteomes" id="UP001208689"/>
    </source>
</evidence>
<dbReference type="Gene3D" id="3.30.1540.20">
    <property type="entry name" value="MutL, C-terminal domain, dimerisation subdomain"/>
    <property type="match status" value="1"/>
</dbReference>
<dbReference type="NCBIfam" id="TIGR00585">
    <property type="entry name" value="mutl"/>
    <property type="match status" value="1"/>
</dbReference>
<protein>
    <recommendedName>
        <fullName evidence="4">DNA mismatch repair protein MutL</fullName>
    </recommendedName>
</protein>
<dbReference type="SMART" id="SM00853">
    <property type="entry name" value="MutL_C"/>
    <property type="match status" value="1"/>
</dbReference>
<comment type="similarity">
    <text evidence="1 4">Belongs to the DNA mismatch repair MutL/HexB family.</text>
</comment>
<evidence type="ECO:0000259" key="6">
    <source>
        <dbReference type="SMART" id="SM00853"/>
    </source>
</evidence>
<keyword evidence="9" id="KW-1185">Reference proteome</keyword>
<dbReference type="SUPFAM" id="SSF55874">
    <property type="entry name" value="ATPase domain of HSP90 chaperone/DNA topoisomerase II/histidine kinase"/>
    <property type="match status" value="1"/>
</dbReference>
<reference evidence="8" key="1">
    <citation type="submission" date="2022-09" db="EMBL/GenBank/DDBJ databases">
        <title>Actin cytoskeleton and complex cell architecture in an #Asgard archaeon.</title>
        <authorList>
            <person name="Ponce Toledo R.I."/>
            <person name="Schleper C."/>
            <person name="Rodrigues Oliveira T."/>
            <person name="Wollweber F."/>
            <person name="Xu J."/>
            <person name="Rittmann S."/>
            <person name="Klingl A."/>
            <person name="Pilhofer M."/>
        </authorList>
    </citation>
    <scope>NUCLEOTIDE SEQUENCE</scope>
    <source>
        <strain evidence="8">B-35</strain>
    </source>
</reference>
<dbReference type="HAMAP" id="MF_00149">
    <property type="entry name" value="DNA_mis_repair"/>
    <property type="match status" value="1"/>
</dbReference>
<proteinExistence type="inferred from homology"/>